<evidence type="ECO:0000256" key="1">
    <source>
        <dbReference type="SAM" id="MobiDB-lite"/>
    </source>
</evidence>
<comment type="caution">
    <text evidence="2">The sequence shown here is derived from an EMBL/GenBank/DDBJ whole genome shotgun (WGS) entry which is preliminary data.</text>
</comment>
<dbReference type="EMBL" id="VSSQ01002145">
    <property type="protein sequence ID" value="MPM13606.1"/>
    <property type="molecule type" value="Genomic_DNA"/>
</dbReference>
<evidence type="ECO:0000313" key="2">
    <source>
        <dbReference type="EMBL" id="MPM13606.1"/>
    </source>
</evidence>
<proteinExistence type="predicted"/>
<sequence>MPADVDSVNDRQRCQTTHQTGQTVQVRNAAGVNEFHPFLGVLLNNGKSEC</sequence>
<protein>
    <submittedName>
        <fullName evidence="2">Uncharacterized protein</fullName>
    </submittedName>
</protein>
<accession>A0A644XBL6</accession>
<dbReference type="AlphaFoldDB" id="A0A644XBL6"/>
<organism evidence="2">
    <name type="scientific">bioreactor metagenome</name>
    <dbReference type="NCBI Taxonomy" id="1076179"/>
    <lineage>
        <taxon>unclassified sequences</taxon>
        <taxon>metagenomes</taxon>
        <taxon>ecological metagenomes</taxon>
    </lineage>
</organism>
<name>A0A644XBL6_9ZZZZ</name>
<feature type="region of interest" description="Disordered" evidence="1">
    <location>
        <begin position="1"/>
        <end position="22"/>
    </location>
</feature>
<gene>
    <name evidence="2" type="ORF">SDC9_59964</name>
</gene>
<reference evidence="2" key="1">
    <citation type="submission" date="2019-08" db="EMBL/GenBank/DDBJ databases">
        <authorList>
            <person name="Kucharzyk K."/>
            <person name="Murdoch R.W."/>
            <person name="Higgins S."/>
            <person name="Loffler F."/>
        </authorList>
    </citation>
    <scope>NUCLEOTIDE SEQUENCE</scope>
</reference>